<dbReference type="SUPFAM" id="SSF52283">
    <property type="entry name" value="Formate/glycerate dehydrogenase catalytic domain-like"/>
    <property type="match status" value="1"/>
</dbReference>
<name>X0VLT5_9ZZZZ</name>
<evidence type="ECO:0000313" key="1">
    <source>
        <dbReference type="EMBL" id="GAG19215.1"/>
    </source>
</evidence>
<dbReference type="EMBL" id="BARS01039466">
    <property type="protein sequence ID" value="GAG19215.1"/>
    <property type="molecule type" value="Genomic_DNA"/>
</dbReference>
<dbReference type="GO" id="GO:0004013">
    <property type="term" value="F:adenosylhomocysteinase activity"/>
    <property type="evidence" value="ECO:0007669"/>
    <property type="project" value="TreeGrafter"/>
</dbReference>
<dbReference type="PANTHER" id="PTHR23420">
    <property type="entry name" value="ADENOSYLHOMOCYSTEINASE"/>
    <property type="match status" value="1"/>
</dbReference>
<organism evidence="1">
    <name type="scientific">marine sediment metagenome</name>
    <dbReference type="NCBI Taxonomy" id="412755"/>
    <lineage>
        <taxon>unclassified sequences</taxon>
        <taxon>metagenomes</taxon>
        <taxon>ecological metagenomes</taxon>
    </lineage>
</organism>
<comment type="caution">
    <text evidence="1">The sequence shown here is derived from an EMBL/GenBank/DDBJ whole genome shotgun (WGS) entry which is preliminary data.</text>
</comment>
<proteinExistence type="predicted"/>
<dbReference type="AlphaFoldDB" id="X0VLT5"/>
<protein>
    <recommendedName>
        <fullName evidence="2">S-adenosyl-L-homocysteine hydrolase NAD binding domain-containing protein</fullName>
    </recommendedName>
</protein>
<dbReference type="InterPro" id="IPR000043">
    <property type="entry name" value="Adenosylhomocysteinase-like"/>
</dbReference>
<dbReference type="GO" id="GO:0033353">
    <property type="term" value="P:S-adenosylmethionine cycle"/>
    <property type="evidence" value="ECO:0007669"/>
    <property type="project" value="TreeGrafter"/>
</dbReference>
<dbReference type="InterPro" id="IPR020082">
    <property type="entry name" value="S-Ado-L-homoCys_hydrolase_CS"/>
</dbReference>
<gene>
    <name evidence="1" type="ORF">S01H1_60256</name>
</gene>
<dbReference type="PROSITE" id="PS00738">
    <property type="entry name" value="ADOHCYASE_1"/>
    <property type="match status" value="1"/>
</dbReference>
<accession>X0VLT5</accession>
<reference evidence="1" key="1">
    <citation type="journal article" date="2014" name="Front. Microbiol.">
        <title>High frequency of phylogenetically diverse reductive dehalogenase-homologous genes in deep subseafloor sedimentary metagenomes.</title>
        <authorList>
            <person name="Kawai M."/>
            <person name="Futagami T."/>
            <person name="Toyoda A."/>
            <person name="Takaki Y."/>
            <person name="Nishi S."/>
            <person name="Hori S."/>
            <person name="Arai W."/>
            <person name="Tsubouchi T."/>
            <person name="Morono Y."/>
            <person name="Uchiyama I."/>
            <person name="Ito T."/>
            <person name="Fujiyama A."/>
            <person name="Inagaki F."/>
            <person name="Takami H."/>
        </authorList>
    </citation>
    <scope>NUCLEOTIDE SEQUENCE</scope>
    <source>
        <strain evidence="1">Expedition CK06-06</strain>
    </source>
</reference>
<dbReference type="Gene3D" id="3.40.50.1480">
    <property type="entry name" value="Adenosylhomocysteinase-like"/>
    <property type="match status" value="1"/>
</dbReference>
<dbReference type="PANTHER" id="PTHR23420:SF0">
    <property type="entry name" value="ADENOSYLHOMOCYSTEINASE"/>
    <property type="match status" value="1"/>
</dbReference>
<sequence length="159" mass="17592">MRCDIKNPSLAPEGVRRINWAEQDMQVLSQIRQRFSEQRPLKSLRLSACLHITAETAGLARTLKAGGADLVLCASNPLSTQDDVAAALVREYDIPVFALRGEDNSTYYKHINSALSRKPNVTMDDGADLVTTILTERQDLVPNIIASLEETTTGVQRLR</sequence>
<dbReference type="InterPro" id="IPR042172">
    <property type="entry name" value="Adenosylhomocyst_ase-like_sf"/>
</dbReference>
<feature type="non-terminal residue" evidence="1">
    <location>
        <position position="159"/>
    </location>
</feature>
<dbReference type="GO" id="GO:0005829">
    <property type="term" value="C:cytosol"/>
    <property type="evidence" value="ECO:0007669"/>
    <property type="project" value="TreeGrafter"/>
</dbReference>
<evidence type="ECO:0008006" key="2">
    <source>
        <dbReference type="Google" id="ProtNLM"/>
    </source>
</evidence>
<dbReference type="Pfam" id="PF05221">
    <property type="entry name" value="AdoHcyase"/>
    <property type="match status" value="1"/>
</dbReference>